<gene>
    <name evidence="1" type="ORF">TBRA_LOCUS10284</name>
</gene>
<evidence type="ECO:0000313" key="2">
    <source>
        <dbReference type="Proteomes" id="UP000479190"/>
    </source>
</evidence>
<sequence length="117" mass="13415">MGDLVLFPPGQSFYWRSHQSAQIALIFQLKAITSRAEKFYFDKKRFLEPDGSVNVILNQSDLSTLVASPIELIKKKQKYKKIEETLFFMSSDPLVRASAVACWAISHACCYFEILFL</sequence>
<dbReference type="AlphaFoldDB" id="A0A6H5IP46"/>
<dbReference type="Proteomes" id="UP000479190">
    <property type="component" value="Unassembled WGS sequence"/>
</dbReference>
<protein>
    <submittedName>
        <fullName evidence="1">Uncharacterized protein</fullName>
    </submittedName>
</protein>
<keyword evidence="2" id="KW-1185">Reference proteome</keyword>
<evidence type="ECO:0000313" key="1">
    <source>
        <dbReference type="EMBL" id="CAB0038503.1"/>
    </source>
</evidence>
<proteinExistence type="predicted"/>
<accession>A0A6H5IP46</accession>
<organism evidence="1 2">
    <name type="scientific">Trichogramma brassicae</name>
    <dbReference type="NCBI Taxonomy" id="86971"/>
    <lineage>
        <taxon>Eukaryota</taxon>
        <taxon>Metazoa</taxon>
        <taxon>Ecdysozoa</taxon>
        <taxon>Arthropoda</taxon>
        <taxon>Hexapoda</taxon>
        <taxon>Insecta</taxon>
        <taxon>Pterygota</taxon>
        <taxon>Neoptera</taxon>
        <taxon>Endopterygota</taxon>
        <taxon>Hymenoptera</taxon>
        <taxon>Apocrita</taxon>
        <taxon>Proctotrupomorpha</taxon>
        <taxon>Chalcidoidea</taxon>
        <taxon>Trichogrammatidae</taxon>
        <taxon>Trichogramma</taxon>
    </lineage>
</organism>
<dbReference type="EMBL" id="CADCXV010000910">
    <property type="protein sequence ID" value="CAB0038503.1"/>
    <property type="molecule type" value="Genomic_DNA"/>
</dbReference>
<reference evidence="1 2" key="1">
    <citation type="submission" date="2020-02" db="EMBL/GenBank/DDBJ databases">
        <authorList>
            <person name="Ferguson B K."/>
        </authorList>
    </citation>
    <scope>NUCLEOTIDE SEQUENCE [LARGE SCALE GENOMIC DNA]</scope>
</reference>
<name>A0A6H5IP46_9HYME</name>